<evidence type="ECO:0000256" key="2">
    <source>
        <dbReference type="ARBA" id="ARBA00007357"/>
    </source>
</evidence>
<reference evidence="10 11" key="1">
    <citation type="journal article" date="2023" name="Arcadia Sci">
        <title>De novo assembly of a long-read Amblyomma americanum tick genome.</title>
        <authorList>
            <person name="Chou S."/>
            <person name="Poskanzer K.E."/>
            <person name="Rollins M."/>
            <person name="Thuy-Boun P.S."/>
        </authorList>
    </citation>
    <scope>NUCLEOTIDE SEQUENCE [LARGE SCALE GENOMIC DNA]</scope>
    <source>
        <strain evidence="10">F_SG_1</strain>
        <tissue evidence="10">Salivary glands</tissue>
    </source>
</reference>
<keyword evidence="7" id="KW-0482">Metalloprotease</keyword>
<accession>A0AAQ4F230</accession>
<dbReference type="Gene3D" id="3.40.390.10">
    <property type="entry name" value="Collagenase (Catalytic Domain)"/>
    <property type="match status" value="2"/>
</dbReference>
<evidence type="ECO:0000259" key="9">
    <source>
        <dbReference type="Pfam" id="PF05649"/>
    </source>
</evidence>
<keyword evidence="4" id="KW-0479">Metal-binding</keyword>
<keyword evidence="3" id="KW-0645">Protease</keyword>
<dbReference type="SUPFAM" id="SSF55486">
    <property type="entry name" value="Metalloproteases ('zincins'), catalytic domain"/>
    <property type="match status" value="2"/>
</dbReference>
<dbReference type="InterPro" id="IPR042089">
    <property type="entry name" value="Peptidase_M13_dom_2"/>
</dbReference>
<dbReference type="InterPro" id="IPR024079">
    <property type="entry name" value="MetalloPept_cat_dom_sf"/>
</dbReference>
<dbReference type="Gene3D" id="1.10.1380.10">
    <property type="entry name" value="Neutral endopeptidase , domain2"/>
    <property type="match status" value="2"/>
</dbReference>
<dbReference type="PANTHER" id="PTHR11733:SF241">
    <property type="entry name" value="GH26575P-RELATED"/>
    <property type="match status" value="1"/>
</dbReference>
<keyword evidence="5" id="KW-0378">Hydrolase</keyword>
<comment type="similarity">
    <text evidence="2">Belongs to the peptidase M13 family.</text>
</comment>
<dbReference type="AlphaFoldDB" id="A0AAQ4F230"/>
<dbReference type="GO" id="GO:0016485">
    <property type="term" value="P:protein processing"/>
    <property type="evidence" value="ECO:0007669"/>
    <property type="project" value="TreeGrafter"/>
</dbReference>
<evidence type="ECO:0000256" key="5">
    <source>
        <dbReference type="ARBA" id="ARBA00022801"/>
    </source>
</evidence>
<proteinExistence type="inferred from homology"/>
<evidence type="ECO:0000256" key="7">
    <source>
        <dbReference type="ARBA" id="ARBA00023049"/>
    </source>
</evidence>
<evidence type="ECO:0000256" key="6">
    <source>
        <dbReference type="ARBA" id="ARBA00022833"/>
    </source>
</evidence>
<keyword evidence="6" id="KW-0862">Zinc</keyword>
<comment type="cofactor">
    <cofactor evidence="1">
        <name>Zn(2+)</name>
        <dbReference type="ChEBI" id="CHEBI:29105"/>
    </cofactor>
</comment>
<dbReference type="PROSITE" id="PS51885">
    <property type="entry name" value="NEPRILYSIN"/>
    <property type="match status" value="1"/>
</dbReference>
<keyword evidence="11" id="KW-1185">Reference proteome</keyword>
<dbReference type="GO" id="GO:0004222">
    <property type="term" value="F:metalloendopeptidase activity"/>
    <property type="evidence" value="ECO:0007669"/>
    <property type="project" value="InterPro"/>
</dbReference>
<comment type="caution">
    <text evidence="10">The sequence shown here is derived from an EMBL/GenBank/DDBJ whole genome shotgun (WGS) entry which is preliminary data.</text>
</comment>
<evidence type="ECO:0000313" key="10">
    <source>
        <dbReference type="EMBL" id="KAK8781147.1"/>
    </source>
</evidence>
<evidence type="ECO:0000256" key="3">
    <source>
        <dbReference type="ARBA" id="ARBA00022670"/>
    </source>
</evidence>
<protein>
    <recommendedName>
        <fullName evidence="12">M13 family peptidase</fullName>
    </recommendedName>
</protein>
<dbReference type="GO" id="GO:0005886">
    <property type="term" value="C:plasma membrane"/>
    <property type="evidence" value="ECO:0007669"/>
    <property type="project" value="TreeGrafter"/>
</dbReference>
<evidence type="ECO:0000313" key="11">
    <source>
        <dbReference type="Proteomes" id="UP001321473"/>
    </source>
</evidence>
<dbReference type="PANTHER" id="PTHR11733">
    <property type="entry name" value="ZINC METALLOPROTEASE FAMILY M13 NEPRILYSIN-RELATED"/>
    <property type="match status" value="1"/>
</dbReference>
<dbReference type="InterPro" id="IPR018497">
    <property type="entry name" value="Peptidase_M13_C"/>
</dbReference>
<feature type="domain" description="Peptidase M13 N-terminal" evidence="9">
    <location>
        <begin position="31"/>
        <end position="116"/>
    </location>
</feature>
<dbReference type="InterPro" id="IPR008753">
    <property type="entry name" value="Peptidase_M13_N"/>
</dbReference>
<evidence type="ECO:0000256" key="1">
    <source>
        <dbReference type="ARBA" id="ARBA00001947"/>
    </source>
</evidence>
<dbReference type="Pfam" id="PF05649">
    <property type="entry name" value="Peptidase_M13_N"/>
    <property type="match status" value="1"/>
</dbReference>
<evidence type="ECO:0000256" key="4">
    <source>
        <dbReference type="ARBA" id="ARBA00022723"/>
    </source>
</evidence>
<dbReference type="InterPro" id="IPR000718">
    <property type="entry name" value="Peptidase_M13"/>
</dbReference>
<dbReference type="EMBL" id="JARKHS020007968">
    <property type="protein sequence ID" value="KAK8781147.1"/>
    <property type="molecule type" value="Genomic_DNA"/>
</dbReference>
<dbReference type="GO" id="GO:0046872">
    <property type="term" value="F:metal ion binding"/>
    <property type="evidence" value="ECO:0007669"/>
    <property type="project" value="UniProtKB-KW"/>
</dbReference>
<dbReference type="Proteomes" id="UP001321473">
    <property type="component" value="Unassembled WGS sequence"/>
</dbReference>
<dbReference type="Pfam" id="PF01431">
    <property type="entry name" value="Peptidase_M13"/>
    <property type="match status" value="1"/>
</dbReference>
<feature type="domain" description="Peptidase M13 C-terminal" evidence="8">
    <location>
        <begin position="456"/>
        <end position="635"/>
    </location>
</feature>
<sequence length="636" mass="70615">MFPKPSYRCLNPACSEVLDYMDVIVDKRVKPCHDFYRHVCGHWLTKTSQTPTASSSSFMADVLRNYTARRHREMMAKTELAEPAGAVSRYYSHCVNYLAVPRSLQDIVNKVFEVSDTKALTWPGMSSDQIFSQLLRLSFVYRLHALFKITTGKIENKVYIGVNRCASFQQRLPKKANKDHSYLETVLKAVGGKNVTEAVIASCSALDDSIGLNGTHRSGSSTPLAPASNTDCAEFPPEKWVQGTSSQSELKLPNGTDVLARDFNGTCSDLRSVLLHEMPLVKALYPLALLVVNFLKLDFMHTAESKVDTELVQKICHQDTTATFKHIWLPSLTKVLSILPTTAQTVDDYYSAILNTTQQKASIFLKWMSDADRIVALSKVKELHITRFSNGSLSAEEVDNSRYNPSFGMRANDWIYNKLNVLRRTKLADDVDEDSTTPEDERFSERVEVQLLGGIETNTLVVPHMFAVPPLFFDVISRGSYANLATLGFQMARKVMSLLFRTSAGPWWSVEAASSYKAARTCYANYSGPFHGPLNDAEFDEAFQAAVALKVIFEAKSLLAEATPKSEAPFSSEELFFKRACLSLCAGAKPSQDINSLDNDTASAACTIAVSSMPEFHEAFACGGTDQMTQPLRCKI</sequence>
<evidence type="ECO:0000259" key="8">
    <source>
        <dbReference type="Pfam" id="PF01431"/>
    </source>
</evidence>
<evidence type="ECO:0008006" key="12">
    <source>
        <dbReference type="Google" id="ProtNLM"/>
    </source>
</evidence>
<gene>
    <name evidence="10" type="ORF">V5799_017509</name>
</gene>
<organism evidence="10 11">
    <name type="scientific">Amblyomma americanum</name>
    <name type="common">Lone star tick</name>
    <dbReference type="NCBI Taxonomy" id="6943"/>
    <lineage>
        <taxon>Eukaryota</taxon>
        <taxon>Metazoa</taxon>
        <taxon>Ecdysozoa</taxon>
        <taxon>Arthropoda</taxon>
        <taxon>Chelicerata</taxon>
        <taxon>Arachnida</taxon>
        <taxon>Acari</taxon>
        <taxon>Parasitiformes</taxon>
        <taxon>Ixodida</taxon>
        <taxon>Ixodoidea</taxon>
        <taxon>Ixodidae</taxon>
        <taxon>Amblyomminae</taxon>
        <taxon>Amblyomma</taxon>
    </lineage>
</organism>
<name>A0AAQ4F230_AMBAM</name>